<protein>
    <recommendedName>
        <fullName evidence="3">Glycoside hydrolase family 42 N-terminal domain-containing protein</fullName>
    </recommendedName>
</protein>
<name>A0A401R3A4_STRNR</name>
<evidence type="ECO:0000313" key="1">
    <source>
        <dbReference type="EMBL" id="GCB92128.1"/>
    </source>
</evidence>
<sequence length="358" mass="39645">MSGLLTFLSQLCCTVGFMATKRIAVGVGILVAMGLTGVAAVASGAPAPVSGKASAAVPGKKAKNYLYASIGDFDANVMPLIDRPDVAGVQLVVPWKALERERNQYDFSEIDRALNVLQSRHKKLFIQVQDRFFALPARLPDYLLKDPEYKGGAAPTKNENGLGPGEPGAVAAQWNPQVRGRFQQLLKAMSQRFDGRLAGVNLPETATEVDTKKDHTGYSDDAYFKAELDNMAYGKKVFTKTPFIQYVNFWPGEWNNSRKYMSRTFEFAKAHGIGLGGPDILPDRPAQMENSYPFFKKYRGQLPVVAMAVQEPDFQYENPKTKKPYTRKEFTDFGTNTLGADVIFWATSAPWLHQPTAR</sequence>
<dbReference type="Proteomes" id="UP000288351">
    <property type="component" value="Unassembled WGS sequence"/>
</dbReference>
<dbReference type="InterPro" id="IPR017853">
    <property type="entry name" value="GH"/>
</dbReference>
<gene>
    <name evidence="1" type="ORF">SALB_04887</name>
</gene>
<dbReference type="EMBL" id="BHXC01000006">
    <property type="protein sequence ID" value="GCB92128.1"/>
    <property type="molecule type" value="Genomic_DNA"/>
</dbReference>
<evidence type="ECO:0000313" key="2">
    <source>
        <dbReference type="Proteomes" id="UP000288351"/>
    </source>
</evidence>
<reference evidence="1 2" key="1">
    <citation type="journal article" date="2019" name="Microbiol. Resour. Announc.">
        <title>Draft Genome Sequence of the Most Traditional epsilon-Poly-l-Lysine Producer, Streptomyces albulus NBRC14147.</title>
        <authorList>
            <person name="Yamanaka K."/>
            <person name="Hamano Y."/>
        </authorList>
    </citation>
    <scope>NUCLEOTIDE SEQUENCE [LARGE SCALE GENOMIC DNA]</scope>
    <source>
        <strain evidence="1 2">NBRC 14147</strain>
    </source>
</reference>
<comment type="caution">
    <text evidence="1">The sequence shown here is derived from an EMBL/GenBank/DDBJ whole genome shotgun (WGS) entry which is preliminary data.</text>
</comment>
<dbReference type="SUPFAM" id="SSF51445">
    <property type="entry name" value="(Trans)glycosidases"/>
    <property type="match status" value="1"/>
</dbReference>
<evidence type="ECO:0008006" key="3">
    <source>
        <dbReference type="Google" id="ProtNLM"/>
    </source>
</evidence>
<dbReference type="AlphaFoldDB" id="A0A401R3A4"/>
<dbReference type="Gene3D" id="3.20.20.80">
    <property type="entry name" value="Glycosidases"/>
    <property type="match status" value="1"/>
</dbReference>
<organism evidence="1 2">
    <name type="scientific">Streptomyces noursei</name>
    <name type="common">Streptomyces albulus</name>
    <dbReference type="NCBI Taxonomy" id="1971"/>
    <lineage>
        <taxon>Bacteria</taxon>
        <taxon>Bacillati</taxon>
        <taxon>Actinomycetota</taxon>
        <taxon>Actinomycetes</taxon>
        <taxon>Kitasatosporales</taxon>
        <taxon>Streptomycetaceae</taxon>
        <taxon>Streptomyces</taxon>
    </lineage>
</organism>
<accession>A0A401R3A4</accession>
<proteinExistence type="predicted"/>